<dbReference type="Proteomes" id="UP000234474">
    <property type="component" value="Unassembled WGS sequence"/>
</dbReference>
<gene>
    <name evidence="1" type="ORF">P174DRAFT_430568</name>
</gene>
<evidence type="ECO:0000313" key="2">
    <source>
        <dbReference type="Proteomes" id="UP000234474"/>
    </source>
</evidence>
<dbReference type="VEuPathDB" id="FungiDB:P174DRAFT_430568"/>
<dbReference type="AlphaFoldDB" id="A0A2I1C7E4"/>
<proteinExistence type="predicted"/>
<dbReference type="GeneID" id="36532965"/>
<name>A0A2I1C7E4_ASPN1</name>
<reference evidence="2" key="1">
    <citation type="journal article" date="2018" name="Proc. Natl. Acad. Sci. U.S.A.">
        <title>Linking secondary metabolites to gene clusters through genome sequencing of six diverse Aspergillus species.</title>
        <authorList>
            <person name="Kaerboelling I."/>
            <person name="Vesth T.C."/>
            <person name="Frisvad J.C."/>
            <person name="Nybo J.L."/>
            <person name="Theobald S."/>
            <person name="Kuo A."/>
            <person name="Bowyer P."/>
            <person name="Matsuda Y."/>
            <person name="Mondo S."/>
            <person name="Lyhne E.K."/>
            <person name="Kogle M.E."/>
            <person name="Clum A."/>
            <person name="Lipzen A."/>
            <person name="Salamov A."/>
            <person name="Ngan C.Y."/>
            <person name="Daum C."/>
            <person name="Chiniquy J."/>
            <person name="Barry K."/>
            <person name="LaButti K."/>
            <person name="Haridas S."/>
            <person name="Simmons B.A."/>
            <person name="Magnuson J.K."/>
            <person name="Mortensen U.H."/>
            <person name="Larsen T.O."/>
            <person name="Grigoriev I.V."/>
            <person name="Baker S.E."/>
            <person name="Andersen M.R."/>
        </authorList>
    </citation>
    <scope>NUCLEOTIDE SEQUENCE [LARGE SCALE GENOMIC DNA]</scope>
    <source>
        <strain evidence="2">IBT 16806</strain>
    </source>
</reference>
<evidence type="ECO:0000313" key="1">
    <source>
        <dbReference type="EMBL" id="PKX93567.1"/>
    </source>
</evidence>
<keyword evidence="2" id="KW-1185">Reference proteome</keyword>
<accession>A0A2I1C7E4</accession>
<protein>
    <submittedName>
        <fullName evidence="1">Uncharacterized protein</fullName>
    </submittedName>
</protein>
<dbReference type="EMBL" id="MSZS01000004">
    <property type="protein sequence ID" value="PKX93567.1"/>
    <property type="molecule type" value="Genomic_DNA"/>
</dbReference>
<organism evidence="1 2">
    <name type="scientific">Aspergillus novofumigatus (strain IBT 16806)</name>
    <dbReference type="NCBI Taxonomy" id="1392255"/>
    <lineage>
        <taxon>Eukaryota</taxon>
        <taxon>Fungi</taxon>
        <taxon>Dikarya</taxon>
        <taxon>Ascomycota</taxon>
        <taxon>Pezizomycotina</taxon>
        <taxon>Eurotiomycetes</taxon>
        <taxon>Eurotiomycetidae</taxon>
        <taxon>Eurotiales</taxon>
        <taxon>Aspergillaceae</taxon>
        <taxon>Aspergillus</taxon>
        <taxon>Aspergillus subgen. Fumigati</taxon>
    </lineage>
</organism>
<sequence>MQKVGVCKNKPGAMSWCACNGATILNGKSGKMRPLKQYFQSPTCPNYQSGGLPARAETNNAKAREKTQKVLLAILSAAYYNSDLITNCIRWLNDAVKDIYPNLQFPGLKSELEARTENIYEDSLDQLADDILCYPESYNDLANSSPILSCTLVDECNDGESDCSNEEWDERRDEFSSLEKRGPSRSYCFIYNNQIGGCRTKKPSDLLNTTRSMKCPLAAIFDCVELSIAIVRTAPTVT</sequence>
<comment type="caution">
    <text evidence="1">The sequence shown here is derived from an EMBL/GenBank/DDBJ whole genome shotgun (WGS) entry which is preliminary data.</text>
</comment>
<dbReference type="RefSeq" id="XP_024682162.1">
    <property type="nucleotide sequence ID" value="XM_024825640.1"/>
</dbReference>